<comment type="caution">
    <text evidence="10">Lacks conserved residue(s) required for the propagation of feature annotation.</text>
</comment>
<keyword evidence="8 10" id="KW-1133">Transmembrane helix</keyword>
<evidence type="ECO:0000256" key="5">
    <source>
        <dbReference type="ARBA" id="ARBA00022692"/>
    </source>
</evidence>
<dbReference type="Proteomes" id="UP000242942">
    <property type="component" value="Chromosome 5"/>
</dbReference>
<dbReference type="InterPro" id="IPR022764">
    <property type="entry name" value="Peptidase_S54_rhomboid_dom"/>
</dbReference>
<feature type="transmembrane region" description="Helical" evidence="10">
    <location>
        <begin position="184"/>
        <end position="201"/>
    </location>
</feature>
<organism evidence="13 14">
    <name type="scientific">Plasmodium ovale</name>
    <name type="common">malaria parasite P. ovale</name>
    <dbReference type="NCBI Taxonomy" id="36330"/>
    <lineage>
        <taxon>Eukaryota</taxon>
        <taxon>Sar</taxon>
        <taxon>Alveolata</taxon>
        <taxon>Apicomplexa</taxon>
        <taxon>Aconoidasida</taxon>
        <taxon>Haemosporida</taxon>
        <taxon>Plasmodiidae</taxon>
        <taxon>Plasmodium</taxon>
        <taxon>Plasmodium (Plasmodium)</taxon>
    </lineage>
</organism>
<dbReference type="Pfam" id="PF01694">
    <property type="entry name" value="Rhomboid"/>
    <property type="match status" value="1"/>
</dbReference>
<feature type="transmembrane region" description="Helical" evidence="10">
    <location>
        <begin position="129"/>
        <end position="145"/>
    </location>
</feature>
<dbReference type="AlphaFoldDB" id="A0A1D3KXJ1"/>
<keyword evidence="14" id="KW-1185">Reference proteome</keyword>
<evidence type="ECO:0000256" key="2">
    <source>
        <dbReference type="ARBA" id="ARBA00004141"/>
    </source>
</evidence>
<dbReference type="GO" id="GO:0006508">
    <property type="term" value="P:proteolysis"/>
    <property type="evidence" value="ECO:0007669"/>
    <property type="project" value="UniProtKB-KW"/>
</dbReference>
<evidence type="ECO:0000313" key="14">
    <source>
        <dbReference type="Proteomes" id="UP000242942"/>
    </source>
</evidence>
<dbReference type="InterPro" id="IPR035952">
    <property type="entry name" value="Rhomboid-like_sf"/>
</dbReference>
<feature type="transmembrane region" description="Helical" evidence="10">
    <location>
        <begin position="68"/>
        <end position="84"/>
    </location>
</feature>
<comment type="function">
    <text evidence="10">Serine protease involved in intramembrane proteolysis.</text>
</comment>
<feature type="transmembrane region" description="Helical" evidence="10">
    <location>
        <begin position="96"/>
        <end position="117"/>
    </location>
</feature>
<proteinExistence type="inferred from homology"/>
<dbReference type="GO" id="GO:0016020">
    <property type="term" value="C:membrane"/>
    <property type="evidence" value="ECO:0007669"/>
    <property type="project" value="UniProtKB-SubCell"/>
</dbReference>
<evidence type="ECO:0000256" key="11">
    <source>
        <dbReference type="SAM" id="MobiDB-lite"/>
    </source>
</evidence>
<feature type="transmembrane region" description="Helical" evidence="10">
    <location>
        <begin position="43"/>
        <end position="61"/>
    </location>
</feature>
<evidence type="ECO:0000256" key="6">
    <source>
        <dbReference type="ARBA" id="ARBA00022801"/>
    </source>
</evidence>
<feature type="transmembrane region" description="Helical" evidence="10">
    <location>
        <begin position="237"/>
        <end position="258"/>
    </location>
</feature>
<evidence type="ECO:0000256" key="3">
    <source>
        <dbReference type="ARBA" id="ARBA00009045"/>
    </source>
</evidence>
<feature type="transmembrane region" description="Helical" evidence="10">
    <location>
        <begin position="207"/>
        <end position="225"/>
    </location>
</feature>
<reference evidence="13 14" key="1">
    <citation type="submission" date="2016-06" db="EMBL/GenBank/DDBJ databases">
        <authorList>
            <consortium name="Pathogen Informatics"/>
        </authorList>
    </citation>
    <scope>NUCLEOTIDE SEQUENCE [LARGE SCALE GENOMIC DNA]</scope>
    <source>
        <strain evidence="13">PocGH01</strain>
    </source>
</reference>
<dbReference type="GO" id="GO:0004252">
    <property type="term" value="F:serine-type endopeptidase activity"/>
    <property type="evidence" value="ECO:0007669"/>
    <property type="project" value="InterPro"/>
</dbReference>
<keyword evidence="9 10" id="KW-0472">Membrane</keyword>
<evidence type="ECO:0000313" key="13">
    <source>
        <dbReference type="EMBL" id="SCA48533.1"/>
    </source>
</evidence>
<dbReference type="InterPro" id="IPR002610">
    <property type="entry name" value="Peptidase_S54_rhomboid-like"/>
</dbReference>
<evidence type="ECO:0000256" key="7">
    <source>
        <dbReference type="ARBA" id="ARBA00022825"/>
    </source>
</evidence>
<dbReference type="EMBL" id="LT594586">
    <property type="protein sequence ID" value="SCA48533.1"/>
    <property type="molecule type" value="Genomic_DNA"/>
</dbReference>
<name>A0A1D3KXJ1_PLAOA</name>
<evidence type="ECO:0000259" key="12">
    <source>
        <dbReference type="Pfam" id="PF01694"/>
    </source>
</evidence>
<protein>
    <recommendedName>
        <fullName evidence="10">Rhomboid-like protease</fullName>
        <ecNumber evidence="10">3.4.21.105</ecNumber>
    </recommendedName>
</protein>
<keyword evidence="7 10" id="KW-0720">Serine protease</keyword>
<dbReference type="PANTHER" id="PTHR22936:SF69">
    <property type="entry name" value="RHOMBOID-LIKE PROTEIN"/>
    <property type="match status" value="1"/>
</dbReference>
<comment type="similarity">
    <text evidence="3 10">Belongs to the peptidase S54 family.</text>
</comment>
<gene>
    <name evidence="13" type="primary">ROM3</name>
    <name evidence="13" type="ORF">POCGH01_05012900</name>
</gene>
<feature type="region of interest" description="Disordered" evidence="11">
    <location>
        <begin position="1"/>
        <end position="20"/>
    </location>
</feature>
<comment type="catalytic activity">
    <reaction evidence="1 10">
        <text>Cleaves type-1 transmembrane domains using a catalytic dyad composed of serine and histidine that are contributed by different transmembrane domains.</text>
        <dbReference type="EC" id="3.4.21.105"/>
    </reaction>
</comment>
<evidence type="ECO:0000256" key="9">
    <source>
        <dbReference type="ARBA" id="ARBA00023136"/>
    </source>
</evidence>
<accession>A0A1D3KXJ1</accession>
<evidence type="ECO:0000256" key="4">
    <source>
        <dbReference type="ARBA" id="ARBA00022670"/>
    </source>
</evidence>
<dbReference type="EC" id="3.4.21.105" evidence="10"/>
<evidence type="ECO:0000256" key="1">
    <source>
        <dbReference type="ARBA" id="ARBA00000156"/>
    </source>
</evidence>
<feature type="domain" description="Peptidase S54 rhomboid" evidence="12">
    <location>
        <begin position="87"/>
        <end position="222"/>
    </location>
</feature>
<dbReference type="OrthoDB" id="418595at2759"/>
<comment type="subcellular location">
    <subcellularLocation>
        <location evidence="2 10">Membrane</location>
        <topology evidence="2 10">Multi-pass membrane protein</topology>
    </subcellularLocation>
</comment>
<keyword evidence="5 10" id="KW-0812">Transmembrane</keyword>
<dbReference type="VEuPathDB" id="PlasmoDB:PocGH01_05012900"/>
<dbReference type="VEuPathDB" id="PlasmoDB:POWCR01_050008300"/>
<keyword evidence="6 10" id="KW-0378">Hydrolase</keyword>
<sequence length="267" mass="30546">MLSKELENEENSGLSSETSELIEKGTKGKYYDTLFPDISLNRVIVWISFFQIIIYILSCLLSENLTVPNVRVLMFLGATYGPSIKQGELWRLIFPIFLHANWWHLLINIICILNLGLVIESKYKRSKFLLIYFLSGFIGNVLTTICNPCQLAVGASTSGFGLIGCSVLEIFLAWKNLTKKAKNYYLFNIFVFLLFFLFVSFSPTVDFFGHIGGFLCGAFLACHYNRSLGYDIFQESLYYSFASICILILFYLPVRLFVTTMPCHLDY</sequence>
<dbReference type="Gene3D" id="1.20.1540.10">
    <property type="entry name" value="Rhomboid-like"/>
    <property type="match status" value="1"/>
</dbReference>
<dbReference type="SUPFAM" id="SSF144091">
    <property type="entry name" value="Rhomboid-like"/>
    <property type="match status" value="1"/>
</dbReference>
<evidence type="ECO:0000256" key="8">
    <source>
        <dbReference type="ARBA" id="ARBA00022989"/>
    </source>
</evidence>
<evidence type="ECO:0000256" key="10">
    <source>
        <dbReference type="RuleBase" id="RU362115"/>
    </source>
</evidence>
<keyword evidence="4 10" id="KW-0645">Protease</keyword>
<dbReference type="PANTHER" id="PTHR22936">
    <property type="entry name" value="RHOMBOID-RELATED"/>
    <property type="match status" value="1"/>
</dbReference>
<feature type="transmembrane region" description="Helical" evidence="10">
    <location>
        <begin position="151"/>
        <end position="172"/>
    </location>
</feature>